<comment type="caution">
    <text evidence="2">The sequence shown here is derived from an EMBL/GenBank/DDBJ whole genome shotgun (WGS) entry which is preliminary data.</text>
</comment>
<feature type="transmembrane region" description="Helical" evidence="1">
    <location>
        <begin position="39"/>
        <end position="60"/>
    </location>
</feature>
<feature type="transmembrane region" description="Helical" evidence="1">
    <location>
        <begin position="12"/>
        <end position="33"/>
    </location>
</feature>
<protein>
    <recommendedName>
        <fullName evidence="4">PH domain-containing protein</fullName>
    </recommendedName>
</protein>
<keyword evidence="3" id="KW-1185">Reference proteome</keyword>
<evidence type="ECO:0000256" key="1">
    <source>
        <dbReference type="SAM" id="Phobius"/>
    </source>
</evidence>
<evidence type="ECO:0008006" key="4">
    <source>
        <dbReference type="Google" id="ProtNLM"/>
    </source>
</evidence>
<reference evidence="2 3" key="1">
    <citation type="submission" date="2022-11" db="EMBL/GenBank/DDBJ databases">
        <title>The characterization of three novel Bacteroidetes species and genomic analysis of their roles in tidal elemental geochemical cycles.</title>
        <authorList>
            <person name="Ma K.-J."/>
        </authorList>
    </citation>
    <scope>NUCLEOTIDE SEQUENCE [LARGE SCALE GENOMIC DNA]</scope>
    <source>
        <strain evidence="2 3">M82</strain>
    </source>
</reference>
<dbReference type="Proteomes" id="UP001207228">
    <property type="component" value="Unassembled WGS sequence"/>
</dbReference>
<name>A0ABT3RJN0_9BACT</name>
<dbReference type="RefSeq" id="WP_266053816.1">
    <property type="nucleotide sequence ID" value="NZ_JAPFQO010000011.1"/>
</dbReference>
<evidence type="ECO:0000313" key="3">
    <source>
        <dbReference type="Proteomes" id="UP001207228"/>
    </source>
</evidence>
<sequence length="151" mass="17281">MKTIGYSVGIKVFLIVALTAGILLSFWAGLYYIEEGELYLLIAVVLPLFLFCTIGLWYTFKFRLLITEEFIEQQGLLNPTKLYFEQVRHLYLYENEMILKGGGAKIRITSDLQNQREVINHLLQVLNGNPNIELNGDKKAIEAANVKKQIL</sequence>
<proteinExistence type="predicted"/>
<keyword evidence="1" id="KW-1133">Transmembrane helix</keyword>
<organism evidence="2 3">
    <name type="scientific">Pontibacter anaerobius</name>
    <dbReference type="NCBI Taxonomy" id="2993940"/>
    <lineage>
        <taxon>Bacteria</taxon>
        <taxon>Pseudomonadati</taxon>
        <taxon>Bacteroidota</taxon>
        <taxon>Cytophagia</taxon>
        <taxon>Cytophagales</taxon>
        <taxon>Hymenobacteraceae</taxon>
        <taxon>Pontibacter</taxon>
    </lineage>
</organism>
<evidence type="ECO:0000313" key="2">
    <source>
        <dbReference type="EMBL" id="MCX2741579.1"/>
    </source>
</evidence>
<keyword evidence="1" id="KW-0472">Membrane</keyword>
<keyword evidence="1" id="KW-0812">Transmembrane</keyword>
<accession>A0ABT3RJN0</accession>
<gene>
    <name evidence="2" type="ORF">OO017_16585</name>
</gene>
<dbReference type="EMBL" id="JAPFQO010000011">
    <property type="protein sequence ID" value="MCX2741579.1"/>
    <property type="molecule type" value="Genomic_DNA"/>
</dbReference>